<feature type="compositionally biased region" description="Acidic residues" evidence="1">
    <location>
        <begin position="84"/>
        <end position="93"/>
    </location>
</feature>
<dbReference type="GO" id="GO:0005737">
    <property type="term" value="C:cytoplasm"/>
    <property type="evidence" value="ECO:0007669"/>
    <property type="project" value="TreeGrafter"/>
</dbReference>
<keyword evidence="2" id="KW-0472">Membrane</keyword>
<evidence type="ECO:0000256" key="1">
    <source>
        <dbReference type="SAM" id="MobiDB-lite"/>
    </source>
</evidence>
<organism evidence="3 4">
    <name type="scientific">Nocardioides simplex</name>
    <name type="common">Arthrobacter simplex</name>
    <dbReference type="NCBI Taxonomy" id="2045"/>
    <lineage>
        <taxon>Bacteria</taxon>
        <taxon>Bacillati</taxon>
        <taxon>Actinomycetota</taxon>
        <taxon>Actinomycetes</taxon>
        <taxon>Propionibacteriales</taxon>
        <taxon>Nocardioidaceae</taxon>
        <taxon>Pimelobacter</taxon>
    </lineage>
</organism>
<evidence type="ECO:0000256" key="2">
    <source>
        <dbReference type="SAM" id="Phobius"/>
    </source>
</evidence>
<feature type="region of interest" description="Disordered" evidence="1">
    <location>
        <begin position="1"/>
        <end position="51"/>
    </location>
</feature>
<name>A0A0C5XBT2_NOCSI</name>
<feature type="region of interest" description="Disordered" evidence="1">
    <location>
        <begin position="200"/>
        <end position="241"/>
    </location>
</feature>
<evidence type="ECO:0000313" key="3">
    <source>
        <dbReference type="EMBL" id="AJR18760.1"/>
    </source>
</evidence>
<evidence type="ECO:0000313" key="4">
    <source>
        <dbReference type="Proteomes" id="UP000030300"/>
    </source>
</evidence>
<dbReference type="PANTHER" id="PTHR23330:SF10">
    <property type="entry name" value="WH2 DOMAIN-CONTAINING PROTEIN"/>
    <property type="match status" value="1"/>
</dbReference>
<keyword evidence="4" id="KW-1185">Reference proteome</keyword>
<dbReference type="PANTHER" id="PTHR23330">
    <property type="entry name" value="P300 TRANSCRIPTIONAL COFACTOR JMY-RELATED"/>
    <property type="match status" value="1"/>
</dbReference>
<dbReference type="GO" id="GO:0071933">
    <property type="term" value="F:Arp2/3 complex binding"/>
    <property type="evidence" value="ECO:0007669"/>
    <property type="project" value="TreeGrafter"/>
</dbReference>
<feature type="compositionally biased region" description="Low complexity" evidence="1">
    <location>
        <begin position="213"/>
        <end position="241"/>
    </location>
</feature>
<dbReference type="EMBL" id="CP009896">
    <property type="protein sequence ID" value="AJR18760.1"/>
    <property type="molecule type" value="Genomic_DNA"/>
</dbReference>
<feature type="transmembrane region" description="Helical" evidence="2">
    <location>
        <begin position="58"/>
        <end position="81"/>
    </location>
</feature>
<keyword evidence="2" id="KW-1133">Transmembrane helix</keyword>
<dbReference type="STRING" id="2045.KR76_24305"/>
<feature type="compositionally biased region" description="Pro residues" evidence="1">
    <location>
        <begin position="9"/>
        <end position="48"/>
    </location>
</feature>
<dbReference type="KEGG" id="psim:KR76_24305"/>
<dbReference type="HOGENOM" id="CLU_815947_0_0_11"/>
<dbReference type="AlphaFoldDB" id="A0A0C5XBT2"/>
<dbReference type="OrthoDB" id="3783814at2"/>
<accession>A0A0C5XBT2</accession>
<reference evidence="3 4" key="1">
    <citation type="journal article" date="2015" name="Genome Announc.">
        <title>Complete Genome Sequence of Steroid-Transforming Nocardioides simplex VKM Ac-2033D.</title>
        <authorList>
            <person name="Shtratnikova V.Y."/>
            <person name="Schelkunov M.I."/>
            <person name="Pekov Y.A."/>
            <person name="Fokina V.V."/>
            <person name="Logacheva M.D."/>
            <person name="Sokolov S.L."/>
            <person name="Bragin E.Y."/>
            <person name="Ashapkin V.V."/>
            <person name="Donova M.V."/>
        </authorList>
    </citation>
    <scope>NUCLEOTIDE SEQUENCE [LARGE SCALE GENOMIC DNA]</scope>
    <source>
        <strain evidence="3 4">VKM Ac-2033D</strain>
    </source>
</reference>
<gene>
    <name evidence="3" type="ORF">KR76_24305</name>
</gene>
<proteinExistence type="predicted"/>
<dbReference type="GeneID" id="96612718"/>
<dbReference type="GO" id="GO:0034314">
    <property type="term" value="P:Arp2/3 complex-mediated actin nucleation"/>
    <property type="evidence" value="ECO:0007669"/>
    <property type="project" value="TreeGrafter"/>
</dbReference>
<protein>
    <submittedName>
        <fullName evidence="3">PxORF73 peptide</fullName>
    </submittedName>
</protein>
<feature type="region of interest" description="Disordered" evidence="1">
    <location>
        <begin position="83"/>
        <end position="107"/>
    </location>
</feature>
<keyword evidence="2" id="KW-0812">Transmembrane</keyword>
<dbReference type="Proteomes" id="UP000030300">
    <property type="component" value="Chromosome"/>
</dbReference>
<dbReference type="RefSeq" id="WP_075018443.1">
    <property type="nucleotide sequence ID" value="NZ_BJMC01000015.1"/>
</dbReference>
<sequence length="340" mass="33930">MSDPNQPYGAPPPPPGPPGPPPPPLGPPPVGPPPVGPPPFPPPPPGPPGTGAGKGKGLWIALGVVGVLALVGVVVALVLVLTGGDDDGDDDTGSSDGPTSSARSPEDVVDDVLDAAEEGDCAAVEKLLTETARSARPCESDEFQLLAGDDVDSDVGTASIDGSTATVPVDFTSSQGSTEYLFTLEQVDGAWRVASYHAGRSTSSGTIVPSPPASSGTPSATGTPGATGTGTPSGTSTASAVPNEPAAVVEAFLDSAFAGDCATAEELVTEAYVKANGRCANDTIPTQLGDEVTYDVGQPTVDQARGTAKVPVKINAYGKSQDSVVSLVQEDGRWLIDRAG</sequence>